<proteinExistence type="predicted"/>
<keyword evidence="4" id="KW-1185">Reference proteome</keyword>
<evidence type="ECO:0000256" key="2">
    <source>
        <dbReference type="SAM" id="SignalP"/>
    </source>
</evidence>
<comment type="caution">
    <text evidence="3">The sequence shown here is derived from an EMBL/GenBank/DDBJ whole genome shotgun (WGS) entry which is preliminary data.</text>
</comment>
<feature type="chain" id="PRO_5046714765" evidence="2">
    <location>
        <begin position="23"/>
        <end position="279"/>
    </location>
</feature>
<evidence type="ECO:0000313" key="4">
    <source>
        <dbReference type="Proteomes" id="UP001597110"/>
    </source>
</evidence>
<dbReference type="InterPro" id="IPR011990">
    <property type="entry name" value="TPR-like_helical_dom_sf"/>
</dbReference>
<keyword evidence="2" id="KW-0732">Signal</keyword>
<keyword evidence="1" id="KW-0802">TPR repeat</keyword>
<dbReference type="Gene3D" id="1.25.40.10">
    <property type="entry name" value="Tetratricopeptide repeat domain"/>
    <property type="match status" value="1"/>
</dbReference>
<evidence type="ECO:0000256" key="1">
    <source>
        <dbReference type="PROSITE-ProRule" id="PRU00339"/>
    </source>
</evidence>
<evidence type="ECO:0000313" key="3">
    <source>
        <dbReference type="EMBL" id="MFD0727164.1"/>
    </source>
</evidence>
<dbReference type="SMART" id="SM00028">
    <property type="entry name" value="TPR"/>
    <property type="match status" value="2"/>
</dbReference>
<accession>A0ABW2YG14</accession>
<dbReference type="SUPFAM" id="SSF48452">
    <property type="entry name" value="TPR-like"/>
    <property type="match status" value="1"/>
</dbReference>
<protein>
    <submittedName>
        <fullName evidence="3">Tetratricopeptide repeat protein</fullName>
    </submittedName>
</protein>
<dbReference type="Proteomes" id="UP001597110">
    <property type="component" value="Unassembled WGS sequence"/>
</dbReference>
<dbReference type="InterPro" id="IPR019734">
    <property type="entry name" value="TPR_rpt"/>
</dbReference>
<sequence length="279" mass="30208">MRIAPSILLLAAVVLPAGYGRAETTATTSAEPKENTVVIFRTPDGQVLTLADLRGLDGTFQYQLIGSDNVPAEAESLHRQARQAGAAGDYPRAITLLQQAAELAPAWPYPVYDMAFTYLLMNDSDNARKYYVKTVELSPRGFFTAITASDALCRERKGDLPEGTYLAYLSLEWMDDPERKAEAVRQLVERIPRFAPVWKEQAILAGSSTEKLAAIEKGLAANPDGETKGILTINKALIMAGNGDHDGAVQLLGNLALDPTSTYATEHLAKVTLASLVEE</sequence>
<organism evidence="3 4">
    <name type="scientific">Lysobacter brunescens</name>
    <dbReference type="NCBI Taxonomy" id="262323"/>
    <lineage>
        <taxon>Bacteria</taxon>
        <taxon>Pseudomonadati</taxon>
        <taxon>Pseudomonadota</taxon>
        <taxon>Gammaproteobacteria</taxon>
        <taxon>Lysobacterales</taxon>
        <taxon>Lysobacteraceae</taxon>
        <taxon>Lysobacter</taxon>
    </lineage>
</organism>
<reference evidence="4" key="1">
    <citation type="journal article" date="2019" name="Int. J. Syst. Evol. Microbiol.">
        <title>The Global Catalogue of Microorganisms (GCM) 10K type strain sequencing project: providing services to taxonomists for standard genome sequencing and annotation.</title>
        <authorList>
            <consortium name="The Broad Institute Genomics Platform"/>
            <consortium name="The Broad Institute Genome Sequencing Center for Infectious Disease"/>
            <person name="Wu L."/>
            <person name="Ma J."/>
        </authorList>
    </citation>
    <scope>NUCLEOTIDE SEQUENCE [LARGE SCALE GENOMIC DNA]</scope>
    <source>
        <strain evidence="4">CCUG 55585</strain>
    </source>
</reference>
<gene>
    <name evidence="3" type="ORF">ACFQ0E_16335</name>
</gene>
<feature type="repeat" description="TPR" evidence="1">
    <location>
        <begin position="108"/>
        <end position="141"/>
    </location>
</feature>
<name>A0ABW2YG14_9GAMM</name>
<dbReference type="PROSITE" id="PS50005">
    <property type="entry name" value="TPR"/>
    <property type="match status" value="1"/>
</dbReference>
<dbReference type="EMBL" id="JBHTIF010000004">
    <property type="protein sequence ID" value="MFD0727164.1"/>
    <property type="molecule type" value="Genomic_DNA"/>
</dbReference>
<feature type="signal peptide" evidence="2">
    <location>
        <begin position="1"/>
        <end position="22"/>
    </location>
</feature>
<dbReference type="RefSeq" id="WP_386825645.1">
    <property type="nucleotide sequence ID" value="NZ_JBHTIF010000004.1"/>
</dbReference>